<evidence type="ECO:0000256" key="1">
    <source>
        <dbReference type="ARBA" id="ARBA00023015"/>
    </source>
</evidence>
<name>A0ABT8XAH2_9HYPH</name>
<dbReference type="SUPFAM" id="SSF46689">
    <property type="entry name" value="Homeodomain-like"/>
    <property type="match status" value="1"/>
</dbReference>
<dbReference type="Pfam" id="PF14525">
    <property type="entry name" value="AraC_binding_2"/>
    <property type="match status" value="1"/>
</dbReference>
<dbReference type="InterPro" id="IPR009057">
    <property type="entry name" value="Homeodomain-like_sf"/>
</dbReference>
<dbReference type="InterPro" id="IPR050204">
    <property type="entry name" value="AraC_XylS_family_regulators"/>
</dbReference>
<reference evidence="5" key="1">
    <citation type="submission" date="2022-04" db="EMBL/GenBank/DDBJ databases">
        <title>Shinella lacus sp. nov., a novel member of the genus Shinella from water.</title>
        <authorList>
            <person name="Deng Y."/>
        </authorList>
    </citation>
    <scope>NUCLEOTIDE SEQUENCE</scope>
    <source>
        <strain evidence="5">JCM 31239</strain>
    </source>
</reference>
<feature type="domain" description="HTH araC/xylS-type" evidence="4">
    <location>
        <begin position="195"/>
        <end position="296"/>
    </location>
</feature>
<proteinExistence type="predicted"/>
<dbReference type="EMBL" id="WHSC02000002">
    <property type="protein sequence ID" value="MDO6120438.1"/>
    <property type="molecule type" value="Genomic_DNA"/>
</dbReference>
<keyword evidence="2" id="KW-0238">DNA-binding</keyword>
<dbReference type="PROSITE" id="PS01124">
    <property type="entry name" value="HTH_ARAC_FAMILY_2"/>
    <property type="match status" value="1"/>
</dbReference>
<dbReference type="InterPro" id="IPR018062">
    <property type="entry name" value="HTH_AraC-typ_CS"/>
</dbReference>
<dbReference type="PRINTS" id="PR00032">
    <property type="entry name" value="HTHARAC"/>
</dbReference>
<evidence type="ECO:0000313" key="5">
    <source>
        <dbReference type="EMBL" id="MDO6120438.1"/>
    </source>
</evidence>
<dbReference type="RefSeq" id="WP_244762103.1">
    <property type="nucleotide sequence ID" value="NZ_JALJCJ010000004.1"/>
</dbReference>
<evidence type="ECO:0000256" key="2">
    <source>
        <dbReference type="ARBA" id="ARBA00023125"/>
    </source>
</evidence>
<organism evidence="5 6">
    <name type="scientific">Shinella curvata</name>
    <dbReference type="NCBI Taxonomy" id="1817964"/>
    <lineage>
        <taxon>Bacteria</taxon>
        <taxon>Pseudomonadati</taxon>
        <taxon>Pseudomonadota</taxon>
        <taxon>Alphaproteobacteria</taxon>
        <taxon>Hyphomicrobiales</taxon>
        <taxon>Rhizobiaceae</taxon>
        <taxon>Shinella</taxon>
    </lineage>
</organism>
<sequence>MKDYLGREICHIEINLPEGATEIDYRLDLHVSGTTKWGYWTQLAATHERTDKLREDGNDDVILTMADTPILMRSAGMEDFVVKTGDMLVLSQARSTQFTLPRAARGWSVRLPHKVLHDAVAGLGEAPLRGVSRQAPGMLLLRSYLQATAHERFNDPAITAMAARHLQDLIALTLGSGDQRGAETMEGVVSRSRRKVIEADMLAYLGKPTLNLEWIAARQGVSVRHVQRLFASQGTSFSDELRRMRLEKAAAVLSDERNADRTILSIAMDLGFFDTPTFNRSFKRHFGFTPGELRPRR</sequence>
<comment type="caution">
    <text evidence="5">The sequence shown here is derived from an EMBL/GenBank/DDBJ whole genome shotgun (WGS) entry which is preliminary data.</text>
</comment>
<dbReference type="PROSITE" id="PS00041">
    <property type="entry name" value="HTH_ARAC_FAMILY_1"/>
    <property type="match status" value="1"/>
</dbReference>
<dbReference type="PANTHER" id="PTHR46796">
    <property type="entry name" value="HTH-TYPE TRANSCRIPTIONAL ACTIVATOR RHAS-RELATED"/>
    <property type="match status" value="1"/>
</dbReference>
<evidence type="ECO:0000256" key="3">
    <source>
        <dbReference type="ARBA" id="ARBA00023163"/>
    </source>
</evidence>
<dbReference type="InterPro" id="IPR018060">
    <property type="entry name" value="HTH_AraC"/>
</dbReference>
<gene>
    <name evidence="5" type="ORF">GB928_004505</name>
</gene>
<dbReference type="Gene3D" id="1.10.10.60">
    <property type="entry name" value="Homeodomain-like"/>
    <property type="match status" value="1"/>
</dbReference>
<dbReference type="SMART" id="SM00342">
    <property type="entry name" value="HTH_ARAC"/>
    <property type="match status" value="1"/>
</dbReference>
<accession>A0ABT8XAH2</accession>
<dbReference type="InterPro" id="IPR035418">
    <property type="entry name" value="AraC-bd_2"/>
</dbReference>
<evidence type="ECO:0000313" key="6">
    <source>
        <dbReference type="Proteomes" id="UP001177080"/>
    </source>
</evidence>
<dbReference type="InterPro" id="IPR020449">
    <property type="entry name" value="Tscrpt_reg_AraC-type_HTH"/>
</dbReference>
<evidence type="ECO:0000259" key="4">
    <source>
        <dbReference type="PROSITE" id="PS01124"/>
    </source>
</evidence>
<keyword evidence="1" id="KW-0805">Transcription regulation</keyword>
<keyword evidence="6" id="KW-1185">Reference proteome</keyword>
<keyword evidence="3" id="KW-0804">Transcription</keyword>
<protein>
    <submittedName>
        <fullName evidence="5">Helix-turn-helix transcriptional regulator</fullName>
    </submittedName>
</protein>
<dbReference type="PANTHER" id="PTHR46796:SF6">
    <property type="entry name" value="ARAC SUBFAMILY"/>
    <property type="match status" value="1"/>
</dbReference>
<dbReference type="Pfam" id="PF12833">
    <property type="entry name" value="HTH_18"/>
    <property type="match status" value="1"/>
</dbReference>
<dbReference type="Proteomes" id="UP001177080">
    <property type="component" value="Unassembled WGS sequence"/>
</dbReference>